<reference evidence="2 3" key="1">
    <citation type="journal article" date="2014" name="Nature">
        <title>An environmental bacterial taxon with a large and distinct metabolic repertoire.</title>
        <authorList>
            <person name="Wilson M.C."/>
            <person name="Mori T."/>
            <person name="Ruckert C."/>
            <person name="Uria A.R."/>
            <person name="Helf M.J."/>
            <person name="Takada K."/>
            <person name="Gernert C."/>
            <person name="Steffens U.A."/>
            <person name="Heycke N."/>
            <person name="Schmitt S."/>
            <person name="Rinke C."/>
            <person name="Helfrich E.J."/>
            <person name="Brachmann A.O."/>
            <person name="Gurgui C."/>
            <person name="Wakimoto T."/>
            <person name="Kracht M."/>
            <person name="Crusemann M."/>
            <person name="Hentschel U."/>
            <person name="Abe I."/>
            <person name="Matsunaga S."/>
            <person name="Kalinowski J."/>
            <person name="Takeyama H."/>
            <person name="Piel J."/>
        </authorList>
    </citation>
    <scope>NUCLEOTIDE SEQUENCE [LARGE SCALE GENOMIC DNA]</scope>
    <source>
        <strain evidence="3">TSY1</strain>
    </source>
</reference>
<dbReference type="HOGENOM" id="CLU_2011085_0_0_7"/>
<sequence>MTQAELLAQLRDIHLPPDSTAVAATGFALWPIITFLLVLGGILVAGYWRRTAWRRQARASLKTIEAECDLERRWSSLLTLATQIARISGRPGIVPRSAYQKPQAITDEDAAALGAHLRKEIAR</sequence>
<feature type="transmembrane region" description="Helical" evidence="1">
    <location>
        <begin position="27"/>
        <end position="48"/>
    </location>
</feature>
<organism evidence="2 3">
    <name type="scientific">Entotheonella factor</name>
    <dbReference type="NCBI Taxonomy" id="1429438"/>
    <lineage>
        <taxon>Bacteria</taxon>
        <taxon>Pseudomonadati</taxon>
        <taxon>Nitrospinota/Tectimicrobiota group</taxon>
        <taxon>Candidatus Tectimicrobiota</taxon>
        <taxon>Candidatus Entotheonellia</taxon>
        <taxon>Candidatus Entotheonellales</taxon>
        <taxon>Candidatus Entotheonellaceae</taxon>
        <taxon>Candidatus Entotheonella</taxon>
    </lineage>
</organism>
<keyword evidence="1" id="KW-0472">Membrane</keyword>
<evidence type="ECO:0000256" key="1">
    <source>
        <dbReference type="SAM" id="Phobius"/>
    </source>
</evidence>
<name>W4LM69_ENTF1</name>
<evidence type="ECO:0008006" key="4">
    <source>
        <dbReference type="Google" id="ProtNLM"/>
    </source>
</evidence>
<evidence type="ECO:0000313" key="2">
    <source>
        <dbReference type="EMBL" id="ETW98775.1"/>
    </source>
</evidence>
<dbReference type="EMBL" id="AZHW01000521">
    <property type="protein sequence ID" value="ETW98775.1"/>
    <property type="molecule type" value="Genomic_DNA"/>
</dbReference>
<evidence type="ECO:0000313" key="3">
    <source>
        <dbReference type="Proteomes" id="UP000019141"/>
    </source>
</evidence>
<accession>W4LM69</accession>
<dbReference type="Pfam" id="PF14316">
    <property type="entry name" value="DUF4381"/>
    <property type="match status" value="1"/>
</dbReference>
<gene>
    <name evidence="2" type="ORF">ETSY1_17485</name>
</gene>
<dbReference type="Proteomes" id="UP000019141">
    <property type="component" value="Unassembled WGS sequence"/>
</dbReference>
<dbReference type="InterPro" id="IPR025489">
    <property type="entry name" value="DUF4381"/>
</dbReference>
<keyword evidence="1" id="KW-0812">Transmembrane</keyword>
<proteinExistence type="predicted"/>
<dbReference type="AlphaFoldDB" id="W4LM69"/>
<keyword evidence="3" id="KW-1185">Reference proteome</keyword>
<protein>
    <recommendedName>
        <fullName evidence="4">DUF4381 domain-containing protein</fullName>
    </recommendedName>
</protein>
<keyword evidence="1" id="KW-1133">Transmembrane helix</keyword>
<comment type="caution">
    <text evidence="2">The sequence shown here is derived from an EMBL/GenBank/DDBJ whole genome shotgun (WGS) entry which is preliminary data.</text>
</comment>